<accession>A0A0C9T0Y0</accession>
<dbReference type="AlphaFoldDB" id="A0A0C9T0Y0"/>
<evidence type="ECO:0000313" key="2">
    <source>
        <dbReference type="EMBL" id="KII82789.1"/>
    </source>
</evidence>
<evidence type="ECO:0000313" key="3">
    <source>
        <dbReference type="Proteomes" id="UP000053263"/>
    </source>
</evidence>
<feature type="region of interest" description="Disordered" evidence="1">
    <location>
        <begin position="1"/>
        <end position="32"/>
    </location>
</feature>
<dbReference type="Proteomes" id="UP000053263">
    <property type="component" value="Unassembled WGS sequence"/>
</dbReference>
<keyword evidence="3" id="KW-1185">Reference proteome</keyword>
<evidence type="ECO:0000256" key="1">
    <source>
        <dbReference type="SAM" id="MobiDB-lite"/>
    </source>
</evidence>
<dbReference type="HOGENOM" id="CLU_2441789_0_0_1"/>
<gene>
    <name evidence="2" type="ORF">PLICRDRAFT_181036</name>
</gene>
<name>A0A0C9T0Y0_PLICR</name>
<proteinExistence type="predicted"/>
<feature type="region of interest" description="Disordered" evidence="1">
    <location>
        <begin position="49"/>
        <end position="90"/>
    </location>
</feature>
<sequence>MHAGASTALHKPPYPPPSAFAQARDASPASADSRAAARECCVLLSSTPRASDVRSTEWNGGCEDARNRASRGWARADPGTTGARDVVEQG</sequence>
<reference evidence="2 3" key="1">
    <citation type="submission" date="2014-06" db="EMBL/GenBank/DDBJ databases">
        <title>Evolutionary Origins and Diversification of the Mycorrhizal Mutualists.</title>
        <authorList>
            <consortium name="DOE Joint Genome Institute"/>
            <consortium name="Mycorrhizal Genomics Consortium"/>
            <person name="Kohler A."/>
            <person name="Kuo A."/>
            <person name="Nagy L.G."/>
            <person name="Floudas D."/>
            <person name="Copeland A."/>
            <person name="Barry K.W."/>
            <person name="Cichocki N."/>
            <person name="Veneault-Fourrey C."/>
            <person name="LaButti K."/>
            <person name="Lindquist E.A."/>
            <person name="Lipzen A."/>
            <person name="Lundell T."/>
            <person name="Morin E."/>
            <person name="Murat C."/>
            <person name="Riley R."/>
            <person name="Ohm R."/>
            <person name="Sun H."/>
            <person name="Tunlid A."/>
            <person name="Henrissat B."/>
            <person name="Grigoriev I.V."/>
            <person name="Hibbett D.S."/>
            <person name="Martin F."/>
        </authorList>
    </citation>
    <scope>NUCLEOTIDE SEQUENCE [LARGE SCALE GENOMIC DNA]</scope>
    <source>
        <strain evidence="2 3">FD-325 SS-3</strain>
    </source>
</reference>
<organism evidence="2 3">
    <name type="scientific">Plicaturopsis crispa FD-325 SS-3</name>
    <dbReference type="NCBI Taxonomy" id="944288"/>
    <lineage>
        <taxon>Eukaryota</taxon>
        <taxon>Fungi</taxon>
        <taxon>Dikarya</taxon>
        <taxon>Basidiomycota</taxon>
        <taxon>Agaricomycotina</taxon>
        <taxon>Agaricomycetes</taxon>
        <taxon>Agaricomycetidae</taxon>
        <taxon>Amylocorticiales</taxon>
        <taxon>Amylocorticiaceae</taxon>
        <taxon>Plicatura</taxon>
        <taxon>Plicaturopsis crispa</taxon>
    </lineage>
</organism>
<protein>
    <submittedName>
        <fullName evidence="2">Uncharacterized protein</fullName>
    </submittedName>
</protein>
<feature type="compositionally biased region" description="Low complexity" evidence="1">
    <location>
        <begin position="19"/>
        <end position="32"/>
    </location>
</feature>
<dbReference type="EMBL" id="KN832653">
    <property type="protein sequence ID" value="KII82789.1"/>
    <property type="molecule type" value="Genomic_DNA"/>
</dbReference>